<proteinExistence type="predicted"/>
<name>A0A3B5LV94_9TELE</name>
<evidence type="ECO:0000313" key="1">
    <source>
        <dbReference type="Ensembl" id="ENSXCOP00000013236.1"/>
    </source>
</evidence>
<sequence>MRPRRNDPPMEDLLDLVLQKDLGRRLQVGPEITELLLHPDRCPGLDQDQNLLDRMVDALASSWVNSSNYKVSF</sequence>
<dbReference type="Proteomes" id="UP000261380">
    <property type="component" value="Unplaced"/>
</dbReference>
<reference evidence="1" key="1">
    <citation type="submission" date="2025-08" db="UniProtKB">
        <authorList>
            <consortium name="Ensembl"/>
        </authorList>
    </citation>
    <scope>IDENTIFICATION</scope>
</reference>
<dbReference type="GeneTree" id="ENSGT00940000177199"/>
<dbReference type="Ensembl" id="ENSXCOT00000013400.1">
    <property type="protein sequence ID" value="ENSXCOP00000013236.1"/>
    <property type="gene ID" value="ENSXCOG00000010040.1"/>
</dbReference>
<evidence type="ECO:0000313" key="2">
    <source>
        <dbReference type="Proteomes" id="UP000261380"/>
    </source>
</evidence>
<reference evidence="1" key="2">
    <citation type="submission" date="2025-09" db="UniProtKB">
        <authorList>
            <consortium name="Ensembl"/>
        </authorList>
    </citation>
    <scope>IDENTIFICATION</scope>
</reference>
<dbReference type="AlphaFoldDB" id="A0A3B5LV94"/>
<protein>
    <submittedName>
        <fullName evidence="1">Uncharacterized protein</fullName>
    </submittedName>
</protein>
<organism evidence="1 2">
    <name type="scientific">Xiphophorus couchianus</name>
    <name type="common">Monterrey platyfish</name>
    <dbReference type="NCBI Taxonomy" id="32473"/>
    <lineage>
        <taxon>Eukaryota</taxon>
        <taxon>Metazoa</taxon>
        <taxon>Chordata</taxon>
        <taxon>Craniata</taxon>
        <taxon>Vertebrata</taxon>
        <taxon>Euteleostomi</taxon>
        <taxon>Actinopterygii</taxon>
        <taxon>Neopterygii</taxon>
        <taxon>Teleostei</taxon>
        <taxon>Neoteleostei</taxon>
        <taxon>Acanthomorphata</taxon>
        <taxon>Ovalentaria</taxon>
        <taxon>Atherinomorphae</taxon>
        <taxon>Cyprinodontiformes</taxon>
        <taxon>Poeciliidae</taxon>
        <taxon>Poeciliinae</taxon>
        <taxon>Xiphophorus</taxon>
    </lineage>
</organism>
<dbReference type="STRING" id="32473.ENSXCOP00000013236"/>
<keyword evidence="2" id="KW-1185">Reference proteome</keyword>
<accession>A0A3B5LV94</accession>